<dbReference type="AlphaFoldDB" id="A0A9X0DA57"/>
<gene>
    <name evidence="2" type="ORF">OS493_019374</name>
</gene>
<comment type="caution">
    <text evidence="2">The sequence shown here is derived from an EMBL/GenBank/DDBJ whole genome shotgun (WGS) entry which is preliminary data.</text>
</comment>
<feature type="region of interest" description="Disordered" evidence="1">
    <location>
        <begin position="89"/>
        <end position="110"/>
    </location>
</feature>
<dbReference type="Proteomes" id="UP001163046">
    <property type="component" value="Unassembled WGS sequence"/>
</dbReference>
<name>A0A9X0DA57_9CNID</name>
<evidence type="ECO:0000313" key="2">
    <source>
        <dbReference type="EMBL" id="KAJ7391243.1"/>
    </source>
</evidence>
<proteinExistence type="predicted"/>
<feature type="region of interest" description="Disordered" evidence="1">
    <location>
        <begin position="1"/>
        <end position="43"/>
    </location>
</feature>
<organism evidence="2 3">
    <name type="scientific">Desmophyllum pertusum</name>
    <dbReference type="NCBI Taxonomy" id="174260"/>
    <lineage>
        <taxon>Eukaryota</taxon>
        <taxon>Metazoa</taxon>
        <taxon>Cnidaria</taxon>
        <taxon>Anthozoa</taxon>
        <taxon>Hexacorallia</taxon>
        <taxon>Scleractinia</taxon>
        <taxon>Caryophylliina</taxon>
        <taxon>Caryophylliidae</taxon>
        <taxon>Desmophyllum</taxon>
    </lineage>
</organism>
<reference evidence="2" key="1">
    <citation type="submission" date="2023-01" db="EMBL/GenBank/DDBJ databases">
        <title>Genome assembly of the deep-sea coral Lophelia pertusa.</title>
        <authorList>
            <person name="Herrera S."/>
            <person name="Cordes E."/>
        </authorList>
    </citation>
    <scope>NUCLEOTIDE SEQUENCE</scope>
    <source>
        <strain evidence="2">USNM1676648</strain>
        <tissue evidence="2">Polyp</tissue>
    </source>
</reference>
<dbReference type="EMBL" id="MU825407">
    <property type="protein sequence ID" value="KAJ7391243.1"/>
    <property type="molecule type" value="Genomic_DNA"/>
</dbReference>
<sequence length="110" mass="12542">MEVPKAADKKNKPLKAANDEKERDVQLQKPGAMSGKQILRRQSSHTPCPNLLQWKQINHSLLPGHFYQRQFSLHHKNCTSFTCRQKCQASGASETKHLGPMLPHHQVQPQ</sequence>
<evidence type="ECO:0000256" key="1">
    <source>
        <dbReference type="SAM" id="MobiDB-lite"/>
    </source>
</evidence>
<evidence type="ECO:0000313" key="3">
    <source>
        <dbReference type="Proteomes" id="UP001163046"/>
    </source>
</evidence>
<keyword evidence="3" id="KW-1185">Reference proteome</keyword>
<accession>A0A9X0DA57</accession>
<feature type="compositionally biased region" description="Basic and acidic residues" evidence="1">
    <location>
        <begin position="1"/>
        <end position="26"/>
    </location>
</feature>
<protein>
    <submittedName>
        <fullName evidence="2">Uncharacterized protein</fullName>
    </submittedName>
</protein>